<evidence type="ECO:0000313" key="2">
    <source>
        <dbReference type="EMBL" id="SHG22086.1"/>
    </source>
</evidence>
<keyword evidence="1" id="KW-0472">Membrane</keyword>
<feature type="transmembrane region" description="Helical" evidence="1">
    <location>
        <begin position="123"/>
        <end position="141"/>
    </location>
</feature>
<evidence type="ECO:0000256" key="1">
    <source>
        <dbReference type="SAM" id="Phobius"/>
    </source>
</evidence>
<evidence type="ECO:0000313" key="3">
    <source>
        <dbReference type="Proteomes" id="UP000183988"/>
    </source>
</evidence>
<name>A0A1M5I192_9BACI</name>
<dbReference type="STRING" id="930117.SAMN05216225_10215"/>
<proteinExistence type="predicted"/>
<keyword evidence="1" id="KW-0812">Transmembrane</keyword>
<feature type="transmembrane region" description="Helical" evidence="1">
    <location>
        <begin position="33"/>
        <end position="51"/>
    </location>
</feature>
<organism evidence="2 3">
    <name type="scientific">Ornithinibacillus halophilus</name>
    <dbReference type="NCBI Taxonomy" id="930117"/>
    <lineage>
        <taxon>Bacteria</taxon>
        <taxon>Bacillati</taxon>
        <taxon>Bacillota</taxon>
        <taxon>Bacilli</taxon>
        <taxon>Bacillales</taxon>
        <taxon>Bacillaceae</taxon>
        <taxon>Ornithinibacillus</taxon>
    </lineage>
</organism>
<feature type="transmembrane region" description="Helical" evidence="1">
    <location>
        <begin position="63"/>
        <end position="81"/>
    </location>
</feature>
<accession>A0A1M5I192</accession>
<protein>
    <submittedName>
        <fullName evidence="2">Uncharacterized protein</fullName>
    </submittedName>
</protein>
<sequence>MMTQPIIGLITLLFMMIPPVAEIMESIMILHMHMQMPMIVIAGFLMAPFFTKRFPNFFSKWNQTGIPGMLLFIIVMSYWSIPRAMDDALTYPAVELFKFISLAFLVGVPLRDSWKKISNRWQNGVLIFFFLQFTGLGILYIAAPGQLCNNYIQSEQVTLGWGFLTIAIAILVYLVQLIFINPADYE</sequence>
<keyword evidence="1" id="KW-1133">Transmembrane helix</keyword>
<gene>
    <name evidence="2" type="ORF">SAMN05216225_10215</name>
</gene>
<keyword evidence="3" id="KW-1185">Reference proteome</keyword>
<dbReference type="Proteomes" id="UP000183988">
    <property type="component" value="Unassembled WGS sequence"/>
</dbReference>
<reference evidence="2 3" key="1">
    <citation type="submission" date="2016-11" db="EMBL/GenBank/DDBJ databases">
        <authorList>
            <person name="Jaros S."/>
            <person name="Januszkiewicz K."/>
            <person name="Wedrychowicz H."/>
        </authorList>
    </citation>
    <scope>NUCLEOTIDE SEQUENCE [LARGE SCALE GENOMIC DNA]</scope>
    <source>
        <strain evidence="2 3">IBRC-M 10683</strain>
    </source>
</reference>
<feature type="transmembrane region" description="Helical" evidence="1">
    <location>
        <begin position="93"/>
        <end position="111"/>
    </location>
</feature>
<dbReference type="AlphaFoldDB" id="A0A1M5I192"/>
<dbReference type="OrthoDB" id="2388670at2"/>
<feature type="transmembrane region" description="Helical" evidence="1">
    <location>
        <begin position="161"/>
        <end position="180"/>
    </location>
</feature>
<dbReference type="EMBL" id="FQVW01000021">
    <property type="protein sequence ID" value="SHG22086.1"/>
    <property type="molecule type" value="Genomic_DNA"/>
</dbReference>